<feature type="signal peptide" evidence="1">
    <location>
        <begin position="1"/>
        <end position="20"/>
    </location>
</feature>
<dbReference type="Proteomes" id="UP001628220">
    <property type="component" value="Unassembled WGS sequence"/>
</dbReference>
<dbReference type="InterPro" id="IPR026444">
    <property type="entry name" value="Secre_tail"/>
</dbReference>
<dbReference type="PANTHER" id="PTHR45661:SF3">
    <property type="entry name" value="IG-LIKE DOMAIN-CONTAINING PROTEIN"/>
    <property type="match status" value="1"/>
</dbReference>
<dbReference type="Pfam" id="PF13306">
    <property type="entry name" value="LRR_5"/>
    <property type="match status" value="2"/>
</dbReference>
<organism evidence="2 3">
    <name type="scientific">Porphyromonas miyakawae</name>
    <dbReference type="NCBI Taxonomy" id="3137470"/>
    <lineage>
        <taxon>Bacteria</taxon>
        <taxon>Pseudomonadati</taxon>
        <taxon>Bacteroidota</taxon>
        <taxon>Bacteroidia</taxon>
        <taxon>Bacteroidales</taxon>
        <taxon>Porphyromonadaceae</taxon>
        <taxon>Porphyromonas</taxon>
    </lineage>
</organism>
<evidence type="ECO:0000256" key="1">
    <source>
        <dbReference type="SAM" id="SignalP"/>
    </source>
</evidence>
<keyword evidence="3" id="KW-1185">Reference proteome</keyword>
<dbReference type="EMBL" id="BAAFSF010000001">
    <property type="protein sequence ID" value="GAB1251006.1"/>
    <property type="molecule type" value="Genomic_DNA"/>
</dbReference>
<keyword evidence="1" id="KW-0732">Signal</keyword>
<evidence type="ECO:0000313" key="2">
    <source>
        <dbReference type="EMBL" id="GAB1251006.1"/>
    </source>
</evidence>
<reference evidence="2 3" key="1">
    <citation type="journal article" date="2025" name="Int. J. Syst. Evol. Microbiol.">
        <title>Desulfovibrio falkowii sp. nov., Porphyromonas miyakawae sp. nov., Mediterraneibacter flintii sp. nov. and Owariibacterium komagatae gen. nov., sp. nov., isolated from human faeces.</title>
        <authorList>
            <person name="Hamaguchi T."/>
            <person name="Ohara M."/>
            <person name="Hisatomi A."/>
            <person name="Sekiguchi K."/>
            <person name="Takeda J.I."/>
            <person name="Ueyama J."/>
            <person name="Ito M."/>
            <person name="Nishiwaki H."/>
            <person name="Ogi T."/>
            <person name="Hirayama M."/>
            <person name="Ohkuma M."/>
            <person name="Sakamoto M."/>
            <person name="Ohno K."/>
        </authorList>
    </citation>
    <scope>NUCLEOTIDE SEQUENCE [LARGE SCALE GENOMIC DNA]</scope>
    <source>
        <strain evidence="2 3">13CB11C</strain>
    </source>
</reference>
<comment type="caution">
    <text evidence="2">The sequence shown here is derived from an EMBL/GenBank/DDBJ whole genome shotgun (WGS) entry which is preliminary data.</text>
</comment>
<dbReference type="NCBIfam" id="TIGR04183">
    <property type="entry name" value="Por_Secre_tail"/>
    <property type="match status" value="1"/>
</dbReference>
<gene>
    <name evidence="2" type="ORF">Tsumi_01100</name>
</gene>
<dbReference type="InterPro" id="IPR026906">
    <property type="entry name" value="LRR_5"/>
</dbReference>
<dbReference type="InterPro" id="IPR053139">
    <property type="entry name" value="Surface_bspA-like"/>
</dbReference>
<dbReference type="InterPro" id="IPR032675">
    <property type="entry name" value="LRR_dom_sf"/>
</dbReference>
<evidence type="ECO:0000313" key="3">
    <source>
        <dbReference type="Proteomes" id="UP001628220"/>
    </source>
</evidence>
<name>A0ABQ0DZX8_9PORP</name>
<dbReference type="RefSeq" id="WP_411914831.1">
    <property type="nucleotide sequence ID" value="NZ_BAAFSF010000001.1"/>
</dbReference>
<dbReference type="SUPFAM" id="SSF52058">
    <property type="entry name" value="L domain-like"/>
    <property type="match status" value="1"/>
</dbReference>
<accession>A0ABQ0DZX8</accession>
<evidence type="ECO:0008006" key="4">
    <source>
        <dbReference type="Google" id="ProtNLM"/>
    </source>
</evidence>
<dbReference type="PANTHER" id="PTHR45661">
    <property type="entry name" value="SURFACE ANTIGEN"/>
    <property type="match status" value="1"/>
</dbReference>
<dbReference type="Gene3D" id="3.80.10.10">
    <property type="entry name" value="Ribonuclease Inhibitor"/>
    <property type="match status" value="3"/>
</dbReference>
<feature type="chain" id="PRO_5045903797" description="Leucine rich repeat-containing protein" evidence="1">
    <location>
        <begin position="21"/>
        <end position="494"/>
    </location>
</feature>
<proteinExistence type="predicted"/>
<sequence>MTSRLYSILLLLIFTLTAQAQEYHVETPGTLQEVIGPGAEELTRIRVTGTLNDRDIAFLHYLCWPIAPKPTDMKDESYLKIAMEKEDTLKTCLRHLDMEDARLVNDALPDKAFYGSYIKDYKLPKTLKKIGKNAFGYNVLLKELIIPESVEEIGENLLFYSIKIEKVRLPDNLEVMNDMLFAECWKLKEVNIPSKLREMYDNIFINCCEVSPSVAILPETVEILDGSPYYGISTIEETVVPKNVRVLRQTFSGMAGLRKVTILTDKLTEIGDDAFNWCSALEEVNIPDGITRIGEGAFFWNLRLRKINIPSTVTRIEKYAFDSAPLDSIDIPAGVTFIGRNAFWNNSKLQKVYARPIIPPVTTEWTNGDGPYLPFESCPMETAILYVPKGSADAYRTSMVFSEFKNIVELEAWQWPTSISTPTMPTDAYKVYGKDGTLHIEANGNVNYEPASVNVYNISGTLVWKGQITNQATISLPNGLYVVHIGKTVCKISL</sequence>
<protein>
    <recommendedName>
        <fullName evidence="4">Leucine rich repeat-containing protein</fullName>
    </recommendedName>
</protein>